<gene>
    <name evidence="2" type="ORF">HDG41_008143</name>
</gene>
<feature type="compositionally biased region" description="Polar residues" evidence="1">
    <location>
        <begin position="1"/>
        <end position="15"/>
    </location>
</feature>
<name>A0A7W8LFH6_9BURK</name>
<organism evidence="2 3">
    <name type="scientific">Paraburkholderia youngii</name>
    <dbReference type="NCBI Taxonomy" id="2782701"/>
    <lineage>
        <taxon>Bacteria</taxon>
        <taxon>Pseudomonadati</taxon>
        <taxon>Pseudomonadota</taxon>
        <taxon>Betaproteobacteria</taxon>
        <taxon>Burkholderiales</taxon>
        <taxon>Burkholderiaceae</taxon>
        <taxon>Paraburkholderia</taxon>
    </lineage>
</organism>
<proteinExistence type="predicted"/>
<reference evidence="2 3" key="1">
    <citation type="submission" date="2020-08" db="EMBL/GenBank/DDBJ databases">
        <title>Genomic Encyclopedia of Type Strains, Phase IV (KMG-V): Genome sequencing to study the core and pangenomes of soil and plant-associated prokaryotes.</title>
        <authorList>
            <person name="Whitman W."/>
        </authorList>
    </citation>
    <scope>NUCLEOTIDE SEQUENCE [LARGE SCALE GENOMIC DNA]</scope>
    <source>
        <strain evidence="2 3">JPY162</strain>
    </source>
</reference>
<evidence type="ECO:0000313" key="2">
    <source>
        <dbReference type="EMBL" id="MBB5406040.1"/>
    </source>
</evidence>
<evidence type="ECO:0000256" key="1">
    <source>
        <dbReference type="SAM" id="MobiDB-lite"/>
    </source>
</evidence>
<dbReference type="GO" id="GO:0008239">
    <property type="term" value="F:dipeptidyl-peptidase activity"/>
    <property type="evidence" value="ECO:0007669"/>
    <property type="project" value="UniProtKB-EC"/>
</dbReference>
<dbReference type="Proteomes" id="UP000592820">
    <property type="component" value="Unassembled WGS sequence"/>
</dbReference>
<feature type="region of interest" description="Disordered" evidence="1">
    <location>
        <begin position="1"/>
        <end position="33"/>
    </location>
</feature>
<evidence type="ECO:0000313" key="3">
    <source>
        <dbReference type="Proteomes" id="UP000592820"/>
    </source>
</evidence>
<dbReference type="AlphaFoldDB" id="A0A7W8LFH6"/>
<keyword evidence="2" id="KW-0378">Hydrolase</keyword>
<dbReference type="EMBL" id="JACHDE010000064">
    <property type="protein sequence ID" value="MBB5406040.1"/>
    <property type="molecule type" value="Genomic_DNA"/>
</dbReference>
<dbReference type="EC" id="3.4.14.11" evidence="2"/>
<sequence>MWYSRVNNASRNTYVRETPSGDIPAGVTSNPAQNDTSNTLIGHCHSGHCSRDCIPTGELFINEYTWPTTVDTSYHRPRQRLRGRCADTGQDGRDADGAGGFQQHKDASYETPPFANAIRVMMRGRFVPSVTDIKVMPSVVRRNVWLGESAFLLGPRRRTVGCPRHRL</sequence>
<comment type="caution">
    <text evidence="2">The sequence shown here is derived from an EMBL/GenBank/DDBJ whole genome shotgun (WGS) entry which is preliminary data.</text>
</comment>
<protein>
    <submittedName>
        <fullName evidence="2">X-Pro dipeptidyl-peptidase</fullName>
        <ecNumber evidence="2">3.4.14.11</ecNumber>
    </submittedName>
</protein>
<accession>A0A7W8LFH6</accession>